<proteinExistence type="predicted"/>
<evidence type="ECO:0000256" key="1">
    <source>
        <dbReference type="SAM" id="MobiDB-lite"/>
    </source>
</evidence>
<evidence type="ECO:0000313" key="3">
    <source>
        <dbReference type="Proteomes" id="UP000237000"/>
    </source>
</evidence>
<dbReference type="Proteomes" id="UP000237000">
    <property type="component" value="Unassembled WGS sequence"/>
</dbReference>
<name>A0A2P5ALN1_TREOI</name>
<organism evidence="2 3">
    <name type="scientific">Trema orientale</name>
    <name type="common">Charcoal tree</name>
    <name type="synonym">Celtis orientalis</name>
    <dbReference type="NCBI Taxonomy" id="63057"/>
    <lineage>
        <taxon>Eukaryota</taxon>
        <taxon>Viridiplantae</taxon>
        <taxon>Streptophyta</taxon>
        <taxon>Embryophyta</taxon>
        <taxon>Tracheophyta</taxon>
        <taxon>Spermatophyta</taxon>
        <taxon>Magnoliopsida</taxon>
        <taxon>eudicotyledons</taxon>
        <taxon>Gunneridae</taxon>
        <taxon>Pentapetalae</taxon>
        <taxon>rosids</taxon>
        <taxon>fabids</taxon>
        <taxon>Rosales</taxon>
        <taxon>Cannabaceae</taxon>
        <taxon>Trema</taxon>
    </lineage>
</organism>
<accession>A0A2P5ALN1</accession>
<reference evidence="3" key="1">
    <citation type="submission" date="2016-06" db="EMBL/GenBank/DDBJ databases">
        <title>Parallel loss of symbiosis genes in relatives of nitrogen-fixing non-legume Parasponia.</title>
        <authorList>
            <person name="Van Velzen R."/>
            <person name="Holmer R."/>
            <person name="Bu F."/>
            <person name="Rutten L."/>
            <person name="Van Zeijl A."/>
            <person name="Liu W."/>
            <person name="Santuari L."/>
            <person name="Cao Q."/>
            <person name="Sharma T."/>
            <person name="Shen D."/>
            <person name="Roswanjaya Y."/>
            <person name="Wardhani T."/>
            <person name="Kalhor M.S."/>
            <person name="Jansen J."/>
            <person name="Van den Hoogen J."/>
            <person name="Gungor B."/>
            <person name="Hartog M."/>
            <person name="Hontelez J."/>
            <person name="Verver J."/>
            <person name="Yang W.-C."/>
            <person name="Schijlen E."/>
            <person name="Repin R."/>
            <person name="Schilthuizen M."/>
            <person name="Schranz E."/>
            <person name="Heidstra R."/>
            <person name="Miyata K."/>
            <person name="Fedorova E."/>
            <person name="Kohlen W."/>
            <person name="Bisseling T."/>
            <person name="Smit S."/>
            <person name="Geurts R."/>
        </authorList>
    </citation>
    <scope>NUCLEOTIDE SEQUENCE [LARGE SCALE GENOMIC DNA]</scope>
    <source>
        <strain evidence="3">cv. RG33-2</strain>
    </source>
</reference>
<dbReference type="EMBL" id="JXTC01000789">
    <property type="protein sequence ID" value="PON37455.1"/>
    <property type="molecule type" value="Genomic_DNA"/>
</dbReference>
<comment type="caution">
    <text evidence="2">The sequence shown here is derived from an EMBL/GenBank/DDBJ whole genome shotgun (WGS) entry which is preliminary data.</text>
</comment>
<dbReference type="AlphaFoldDB" id="A0A2P5ALN1"/>
<feature type="compositionally biased region" description="Polar residues" evidence="1">
    <location>
        <begin position="84"/>
        <end position="94"/>
    </location>
</feature>
<protein>
    <submittedName>
        <fullName evidence="2">Uncharacterized protein</fullName>
    </submittedName>
</protein>
<sequence length="128" mass="14471">MLNQRNGSFMKQTSGDHRKNVQANIQRHEVANNAWKFDNGGSEEFKTDWRLAVMIYRLDIDIQWGIINNGIEKTLETSEEICGTNSTSSITQDLSRWPTGVKGSMGGAEDSRQKRMSGSDWCPITMVE</sequence>
<feature type="region of interest" description="Disordered" evidence="1">
    <location>
        <begin position="84"/>
        <end position="119"/>
    </location>
</feature>
<evidence type="ECO:0000313" key="2">
    <source>
        <dbReference type="EMBL" id="PON37455.1"/>
    </source>
</evidence>
<keyword evidence="3" id="KW-1185">Reference proteome</keyword>
<dbReference type="InParanoid" id="A0A2P5ALN1"/>
<gene>
    <name evidence="2" type="ORF">TorRG33x02_347340</name>
</gene>